<evidence type="ECO:0000313" key="1">
    <source>
        <dbReference type="EMBL" id="GGC07436.1"/>
    </source>
</evidence>
<dbReference type="EMBL" id="BMKG01000012">
    <property type="protein sequence ID" value="GGC07436.1"/>
    <property type="molecule type" value="Genomic_DNA"/>
</dbReference>
<organism evidence="2 3">
    <name type="scientific">Pseudoduganella buxea</name>
    <dbReference type="NCBI Taxonomy" id="1949069"/>
    <lineage>
        <taxon>Bacteria</taxon>
        <taxon>Pseudomonadati</taxon>
        <taxon>Pseudomonadota</taxon>
        <taxon>Betaproteobacteria</taxon>
        <taxon>Burkholderiales</taxon>
        <taxon>Oxalobacteraceae</taxon>
        <taxon>Telluria group</taxon>
        <taxon>Pseudoduganella</taxon>
    </lineage>
</organism>
<reference evidence="2 3" key="3">
    <citation type="submission" date="2019-11" db="EMBL/GenBank/DDBJ databases">
        <title>Type strains purchased from KCTC, JCM and DSMZ.</title>
        <authorList>
            <person name="Lu H."/>
        </authorList>
    </citation>
    <scope>NUCLEOTIDE SEQUENCE [LARGE SCALE GENOMIC DNA]</scope>
    <source>
        <strain evidence="2 3">KCTC 52429</strain>
    </source>
</reference>
<dbReference type="RefSeq" id="WP_155473157.1">
    <property type="nucleotide sequence ID" value="NZ_BMKG01000012.1"/>
</dbReference>
<reference evidence="1" key="1">
    <citation type="journal article" date="2014" name="Int. J. Syst. Evol. Microbiol.">
        <title>Complete genome of a new Firmicutes species belonging to the dominant human colonic microbiota ('Ruminococcus bicirculans') reveals two chromosomes and a selective capacity to utilize plant glucans.</title>
        <authorList>
            <consortium name="NISC Comparative Sequencing Program"/>
            <person name="Wegmann U."/>
            <person name="Louis P."/>
            <person name="Goesmann A."/>
            <person name="Henrissat B."/>
            <person name="Duncan S.H."/>
            <person name="Flint H.J."/>
        </authorList>
    </citation>
    <scope>NUCLEOTIDE SEQUENCE</scope>
    <source>
        <strain evidence="1">CGMCC 1.15931</strain>
    </source>
</reference>
<gene>
    <name evidence="1" type="ORF">GCM10011572_31330</name>
    <name evidence="2" type="ORF">GM672_24560</name>
</gene>
<protein>
    <submittedName>
        <fullName evidence="2">Uncharacterized protein</fullName>
    </submittedName>
</protein>
<evidence type="ECO:0000313" key="2">
    <source>
        <dbReference type="EMBL" id="MTV55903.1"/>
    </source>
</evidence>
<dbReference type="OrthoDB" id="8758905at2"/>
<dbReference type="Proteomes" id="UP000622638">
    <property type="component" value="Unassembled WGS sequence"/>
</dbReference>
<keyword evidence="4" id="KW-1185">Reference proteome</keyword>
<dbReference type="EMBL" id="WNKZ01000113">
    <property type="protein sequence ID" value="MTV55903.1"/>
    <property type="molecule type" value="Genomic_DNA"/>
</dbReference>
<dbReference type="Proteomes" id="UP000430634">
    <property type="component" value="Unassembled WGS sequence"/>
</dbReference>
<proteinExistence type="predicted"/>
<accession>A0A6I3T323</accession>
<evidence type="ECO:0000313" key="3">
    <source>
        <dbReference type="Proteomes" id="UP000430634"/>
    </source>
</evidence>
<dbReference type="AlphaFoldDB" id="A0A6I3T323"/>
<comment type="caution">
    <text evidence="2">The sequence shown here is derived from an EMBL/GenBank/DDBJ whole genome shotgun (WGS) entry which is preliminary data.</text>
</comment>
<reference evidence="1" key="4">
    <citation type="submission" date="2024-05" db="EMBL/GenBank/DDBJ databases">
        <authorList>
            <person name="Sun Q."/>
            <person name="Zhou Y."/>
        </authorList>
    </citation>
    <scope>NUCLEOTIDE SEQUENCE</scope>
    <source>
        <strain evidence="1">CGMCC 1.15931</strain>
    </source>
</reference>
<reference evidence="4" key="2">
    <citation type="journal article" date="2019" name="Int. J. Syst. Evol. Microbiol.">
        <title>The Global Catalogue of Microorganisms (GCM) 10K type strain sequencing project: providing services to taxonomists for standard genome sequencing and annotation.</title>
        <authorList>
            <consortium name="The Broad Institute Genomics Platform"/>
            <consortium name="The Broad Institute Genome Sequencing Center for Infectious Disease"/>
            <person name="Wu L."/>
            <person name="Ma J."/>
        </authorList>
    </citation>
    <scope>NUCLEOTIDE SEQUENCE [LARGE SCALE GENOMIC DNA]</scope>
    <source>
        <strain evidence="4">CGMCC 1.15931</strain>
    </source>
</reference>
<sequence>MRKEPIKTLNVAVADAPVDEGCRQIMMKLVAQGCNTADKPYSLEPFQVAEAEMRYLLRHGEVYGTGTSLVLPVLRSVEVQREGAEVGKISFVLGVNLV</sequence>
<name>A0A6I3T323_9BURK</name>
<evidence type="ECO:0000313" key="4">
    <source>
        <dbReference type="Proteomes" id="UP000622638"/>
    </source>
</evidence>